<keyword evidence="1" id="KW-0812">Transmembrane</keyword>
<gene>
    <name evidence="2" type="ORF">ACH4OY_13905</name>
</gene>
<proteinExistence type="predicted"/>
<evidence type="ECO:0008006" key="4">
    <source>
        <dbReference type="Google" id="ProtNLM"/>
    </source>
</evidence>
<organism evidence="2 3">
    <name type="scientific">Micromonospora rubida</name>
    <dbReference type="NCBI Taxonomy" id="2697657"/>
    <lineage>
        <taxon>Bacteria</taxon>
        <taxon>Bacillati</taxon>
        <taxon>Actinomycetota</taxon>
        <taxon>Actinomycetes</taxon>
        <taxon>Micromonosporales</taxon>
        <taxon>Micromonosporaceae</taxon>
        <taxon>Micromonospora</taxon>
    </lineage>
</organism>
<comment type="caution">
    <text evidence="2">The sequence shown here is derived from an EMBL/GenBank/DDBJ whole genome shotgun (WGS) entry which is preliminary data.</text>
</comment>
<dbReference type="RefSeq" id="WP_396679497.1">
    <property type="nucleotide sequence ID" value="NZ_JBIRPU010000008.1"/>
</dbReference>
<keyword evidence="1" id="KW-0472">Membrane</keyword>
<dbReference type="EMBL" id="JBIRPU010000008">
    <property type="protein sequence ID" value="MFI0793767.1"/>
    <property type="molecule type" value="Genomic_DNA"/>
</dbReference>
<dbReference type="Proteomes" id="UP001611075">
    <property type="component" value="Unassembled WGS sequence"/>
</dbReference>
<evidence type="ECO:0000313" key="2">
    <source>
        <dbReference type="EMBL" id="MFI0793767.1"/>
    </source>
</evidence>
<evidence type="ECO:0000256" key="1">
    <source>
        <dbReference type="SAM" id="Phobius"/>
    </source>
</evidence>
<protein>
    <recommendedName>
        <fullName evidence="4">Adhesin</fullName>
    </recommendedName>
</protein>
<accession>A0ABW7SM29</accession>
<feature type="transmembrane region" description="Helical" evidence="1">
    <location>
        <begin position="46"/>
        <end position="68"/>
    </location>
</feature>
<reference evidence="2 3" key="1">
    <citation type="submission" date="2024-10" db="EMBL/GenBank/DDBJ databases">
        <title>The Natural Products Discovery Center: Release of the First 8490 Sequenced Strains for Exploring Actinobacteria Biosynthetic Diversity.</title>
        <authorList>
            <person name="Kalkreuter E."/>
            <person name="Kautsar S.A."/>
            <person name="Yang D."/>
            <person name="Bader C.D."/>
            <person name="Teijaro C.N."/>
            <person name="Fluegel L."/>
            <person name="Davis C.M."/>
            <person name="Simpson J.R."/>
            <person name="Lauterbach L."/>
            <person name="Steele A.D."/>
            <person name="Gui C."/>
            <person name="Meng S."/>
            <person name="Li G."/>
            <person name="Viehrig K."/>
            <person name="Ye F."/>
            <person name="Su P."/>
            <person name="Kiefer A.F."/>
            <person name="Nichols A."/>
            <person name="Cepeda A.J."/>
            <person name="Yan W."/>
            <person name="Fan B."/>
            <person name="Jiang Y."/>
            <person name="Adhikari A."/>
            <person name="Zheng C.-J."/>
            <person name="Schuster L."/>
            <person name="Cowan T.M."/>
            <person name="Smanski M.J."/>
            <person name="Chevrette M.G."/>
            <person name="De Carvalho L.P.S."/>
            <person name="Shen B."/>
        </authorList>
    </citation>
    <scope>NUCLEOTIDE SEQUENCE [LARGE SCALE GENOMIC DNA]</scope>
    <source>
        <strain evidence="2 3">NPDC021253</strain>
    </source>
</reference>
<evidence type="ECO:0000313" key="3">
    <source>
        <dbReference type="Proteomes" id="UP001611075"/>
    </source>
</evidence>
<name>A0ABW7SM29_9ACTN</name>
<keyword evidence="3" id="KW-1185">Reference proteome</keyword>
<keyword evidence="1" id="KW-1133">Transmembrane helix</keyword>
<sequence>MTSVETQHRDRGLGAPAEQRREFTRAFMEQGWARPGLDRPTAKPHVTMVVATVALLGALLGGVLMQLIKPVKLEPAKGAAPAAPTAGPSYTVVAGWDCAAADDHGFIASGRGPTWLTIGQGGWSKDGCHGDYVAIPFAGTGARSAAPATAQWWFRPAPEMRSCTVEVFVPAPDRAAYRPVSRAAYSVLNEPGGAEFARFEVRQDAAAGGWVTGGTWLVGRSGITVRLSAEGDPPAKQAMLAVAHVRVSCTG</sequence>